<reference evidence="5 6" key="1">
    <citation type="submission" date="2024-09" db="EMBL/GenBank/DDBJ databases">
        <title>Genome sequencing and assembly of Phytophthora oleae, isolate VK10A, causative agent of rot of olive drupes.</title>
        <authorList>
            <person name="Conti Taguali S."/>
            <person name="Riolo M."/>
            <person name="La Spada F."/>
            <person name="Cacciola S.O."/>
            <person name="Dionisio G."/>
        </authorList>
    </citation>
    <scope>NUCLEOTIDE SEQUENCE [LARGE SCALE GENOMIC DNA]</scope>
    <source>
        <strain evidence="5 6">VK10A</strain>
    </source>
</reference>
<keyword evidence="6" id="KW-1185">Reference proteome</keyword>
<evidence type="ECO:0000313" key="5">
    <source>
        <dbReference type="EMBL" id="KAL3662203.1"/>
    </source>
</evidence>
<keyword evidence="3" id="KW-0325">Glycoprotein</keyword>
<dbReference type="InterPro" id="IPR005629">
    <property type="entry name" value="Skn1/Kre6/Sbg1"/>
</dbReference>
<evidence type="ECO:0000256" key="1">
    <source>
        <dbReference type="ARBA" id="ARBA00004370"/>
    </source>
</evidence>
<keyword evidence="2" id="KW-0472">Membrane</keyword>
<dbReference type="AlphaFoldDB" id="A0ABD3F651"/>
<organism evidence="5 6">
    <name type="scientific">Phytophthora oleae</name>
    <dbReference type="NCBI Taxonomy" id="2107226"/>
    <lineage>
        <taxon>Eukaryota</taxon>
        <taxon>Sar</taxon>
        <taxon>Stramenopiles</taxon>
        <taxon>Oomycota</taxon>
        <taxon>Peronosporomycetes</taxon>
        <taxon>Peronosporales</taxon>
        <taxon>Peronosporaceae</taxon>
        <taxon>Phytophthora</taxon>
    </lineage>
</organism>
<gene>
    <name evidence="5" type="ORF">V7S43_013002</name>
</gene>
<evidence type="ECO:0008006" key="7">
    <source>
        <dbReference type="Google" id="ProtNLM"/>
    </source>
</evidence>
<dbReference type="GO" id="GO:0071555">
    <property type="term" value="P:cell wall organization"/>
    <property type="evidence" value="ECO:0007669"/>
    <property type="project" value="UniProtKB-KW"/>
</dbReference>
<comment type="caution">
    <text evidence="5">The sequence shown here is derived from an EMBL/GenBank/DDBJ whole genome shotgun (WGS) entry which is preliminary data.</text>
</comment>
<evidence type="ECO:0000256" key="4">
    <source>
        <dbReference type="ARBA" id="ARBA00023316"/>
    </source>
</evidence>
<dbReference type="GO" id="GO:0016020">
    <property type="term" value="C:membrane"/>
    <property type="evidence" value="ECO:0007669"/>
    <property type="project" value="UniProtKB-SubCell"/>
</dbReference>
<dbReference type="PANTHER" id="PTHR31361:SF1">
    <property type="entry name" value="BETA-GLUCAN SYNTHESIS-ASSOCIATED PROTEIN KRE6-RELATED"/>
    <property type="match status" value="1"/>
</dbReference>
<accession>A0ABD3F651</accession>
<name>A0ABD3F651_9STRA</name>
<sequence length="100" mass="10912">MGTTARNPGSECRGDGNDPAANAICDSFLMDMKIDHTRLYFGCDPETHPTKKGVGEHIDEFVFGDNAWKEVSGKAFCKVDDDCTIGGNVGQRRSRVLSQD</sequence>
<proteinExistence type="predicted"/>
<comment type="subcellular location">
    <subcellularLocation>
        <location evidence="1">Membrane</location>
    </subcellularLocation>
</comment>
<dbReference type="EMBL" id="JBIMZQ010000033">
    <property type="protein sequence ID" value="KAL3662203.1"/>
    <property type="molecule type" value="Genomic_DNA"/>
</dbReference>
<evidence type="ECO:0000256" key="3">
    <source>
        <dbReference type="ARBA" id="ARBA00023180"/>
    </source>
</evidence>
<evidence type="ECO:0000313" key="6">
    <source>
        <dbReference type="Proteomes" id="UP001632037"/>
    </source>
</evidence>
<dbReference type="PANTHER" id="PTHR31361">
    <property type="entry name" value="BETA-GLUCAN SYNTHESIS-ASSOCIATED PROTEIN KRE6-RELATED"/>
    <property type="match status" value="1"/>
</dbReference>
<dbReference type="Proteomes" id="UP001632037">
    <property type="component" value="Unassembled WGS sequence"/>
</dbReference>
<protein>
    <recommendedName>
        <fullName evidence="7">Pectate lyase</fullName>
    </recommendedName>
</protein>
<keyword evidence="4" id="KW-0961">Cell wall biogenesis/degradation</keyword>
<evidence type="ECO:0000256" key="2">
    <source>
        <dbReference type="ARBA" id="ARBA00023136"/>
    </source>
</evidence>